<dbReference type="AlphaFoldDB" id="A0A329MQB3"/>
<evidence type="ECO:0000256" key="4">
    <source>
        <dbReference type="ARBA" id="ARBA00023110"/>
    </source>
</evidence>
<dbReference type="RefSeq" id="WP_113030577.1">
    <property type="nucleotide sequence ID" value="NZ_QMFB01000004.1"/>
</dbReference>
<organism evidence="8 9">
    <name type="scientific">Paenibacillus contaminans</name>
    <dbReference type="NCBI Taxonomy" id="450362"/>
    <lineage>
        <taxon>Bacteria</taxon>
        <taxon>Bacillati</taxon>
        <taxon>Bacillota</taxon>
        <taxon>Bacilli</taxon>
        <taxon>Bacillales</taxon>
        <taxon>Paenibacillaceae</taxon>
        <taxon>Paenibacillus</taxon>
    </lineage>
</organism>
<dbReference type="SUPFAM" id="SSF54534">
    <property type="entry name" value="FKBP-like"/>
    <property type="match status" value="1"/>
</dbReference>
<comment type="catalytic activity">
    <reaction evidence="1">
        <text>[protein]-peptidylproline (omega=180) = [protein]-peptidylproline (omega=0)</text>
        <dbReference type="Rhea" id="RHEA:16237"/>
        <dbReference type="Rhea" id="RHEA-COMP:10747"/>
        <dbReference type="Rhea" id="RHEA-COMP:10748"/>
        <dbReference type="ChEBI" id="CHEBI:83833"/>
        <dbReference type="ChEBI" id="CHEBI:83834"/>
        <dbReference type="EC" id="5.2.1.8"/>
    </reaction>
</comment>
<dbReference type="PROSITE" id="PS50198">
    <property type="entry name" value="PPIC_PPIASE_2"/>
    <property type="match status" value="1"/>
</dbReference>
<name>A0A329MQB3_9BACL</name>
<sequence length="259" mass="28892">MKAMEQVALSVNGTEWRLRDILKLAAMTGRFTTVEDGIRRAVILAVAEQHGLPADEQEWKAAANAMRQQMGLYSAAETKAWLRRHGLATTDLFEEARARLLTEKVKRLVTEARVDAYFLENRLAFDRACVSQLALRTREQALELRFQLEEGGSFYELAQTYSVIGGSRYDGGYVGWVGRAELSGEEEALVFGAEAGSTVGPFPFGSCYRLLHVWEVNSAALTGELRLQLADQLFEAWLDEAVNQANVDVKLWRDLAGEA</sequence>
<reference evidence="8 9" key="1">
    <citation type="journal article" date="2009" name="Int. J. Syst. Evol. Microbiol.">
        <title>Paenibacillus contaminans sp. nov., isolated from a contaminated laboratory plate.</title>
        <authorList>
            <person name="Chou J.H."/>
            <person name="Lee J.H."/>
            <person name="Lin M.C."/>
            <person name="Chang P.S."/>
            <person name="Arun A.B."/>
            <person name="Young C.C."/>
            <person name="Chen W.M."/>
        </authorList>
    </citation>
    <scope>NUCLEOTIDE SEQUENCE [LARGE SCALE GENOMIC DNA]</scope>
    <source>
        <strain evidence="8 9">CKOBP-6</strain>
    </source>
</reference>
<evidence type="ECO:0000313" key="9">
    <source>
        <dbReference type="Proteomes" id="UP000250369"/>
    </source>
</evidence>
<gene>
    <name evidence="8" type="ORF">DQG23_09420</name>
</gene>
<keyword evidence="9" id="KW-1185">Reference proteome</keyword>
<dbReference type="GO" id="GO:0003755">
    <property type="term" value="F:peptidyl-prolyl cis-trans isomerase activity"/>
    <property type="evidence" value="ECO:0007669"/>
    <property type="project" value="UniProtKB-KW"/>
</dbReference>
<accession>A0A329MQB3</accession>
<dbReference type="Proteomes" id="UP000250369">
    <property type="component" value="Unassembled WGS sequence"/>
</dbReference>
<evidence type="ECO:0000256" key="3">
    <source>
        <dbReference type="ARBA" id="ARBA00022729"/>
    </source>
</evidence>
<evidence type="ECO:0000259" key="7">
    <source>
        <dbReference type="PROSITE" id="PS50198"/>
    </source>
</evidence>
<dbReference type="Pfam" id="PF00639">
    <property type="entry name" value="Rotamase"/>
    <property type="match status" value="1"/>
</dbReference>
<keyword evidence="5 6" id="KW-0413">Isomerase</keyword>
<evidence type="ECO:0000313" key="8">
    <source>
        <dbReference type="EMBL" id="RAV21486.1"/>
    </source>
</evidence>
<evidence type="ECO:0000256" key="6">
    <source>
        <dbReference type="PROSITE-ProRule" id="PRU00278"/>
    </source>
</evidence>
<dbReference type="OrthoDB" id="2585872at2"/>
<comment type="caution">
    <text evidence="8">The sequence shown here is derived from an EMBL/GenBank/DDBJ whole genome shotgun (WGS) entry which is preliminary data.</text>
</comment>
<feature type="domain" description="PpiC" evidence="7">
    <location>
        <begin position="125"/>
        <end position="215"/>
    </location>
</feature>
<dbReference type="Gene3D" id="3.10.50.40">
    <property type="match status" value="1"/>
</dbReference>
<dbReference type="InterPro" id="IPR000297">
    <property type="entry name" value="PPIase_PpiC"/>
</dbReference>
<evidence type="ECO:0000256" key="2">
    <source>
        <dbReference type="ARBA" id="ARBA00013194"/>
    </source>
</evidence>
<keyword evidence="3" id="KW-0732">Signal</keyword>
<evidence type="ECO:0000256" key="5">
    <source>
        <dbReference type="ARBA" id="ARBA00023235"/>
    </source>
</evidence>
<keyword evidence="4 6" id="KW-0697">Rotamase</keyword>
<proteinExistence type="predicted"/>
<protein>
    <recommendedName>
        <fullName evidence="2">peptidylprolyl isomerase</fullName>
        <ecNumber evidence="2">5.2.1.8</ecNumber>
    </recommendedName>
</protein>
<dbReference type="InterPro" id="IPR046357">
    <property type="entry name" value="PPIase_dom_sf"/>
</dbReference>
<dbReference type="PANTHER" id="PTHR47245:SF1">
    <property type="entry name" value="FOLDASE PROTEIN PRSA"/>
    <property type="match status" value="1"/>
</dbReference>
<dbReference type="EMBL" id="QMFB01000004">
    <property type="protein sequence ID" value="RAV21486.1"/>
    <property type="molecule type" value="Genomic_DNA"/>
</dbReference>
<dbReference type="EC" id="5.2.1.8" evidence="2"/>
<dbReference type="PANTHER" id="PTHR47245">
    <property type="entry name" value="PEPTIDYLPROLYL ISOMERASE"/>
    <property type="match status" value="1"/>
</dbReference>
<evidence type="ECO:0000256" key="1">
    <source>
        <dbReference type="ARBA" id="ARBA00000971"/>
    </source>
</evidence>
<dbReference type="InterPro" id="IPR050245">
    <property type="entry name" value="PrsA_foldase"/>
</dbReference>